<dbReference type="InterPro" id="IPR050833">
    <property type="entry name" value="Poly_Biosynth_Transport"/>
</dbReference>
<evidence type="ECO:0000256" key="4">
    <source>
        <dbReference type="ARBA" id="ARBA00022989"/>
    </source>
</evidence>
<feature type="transmembrane region" description="Helical" evidence="6">
    <location>
        <begin position="331"/>
        <end position="351"/>
    </location>
</feature>
<evidence type="ECO:0000256" key="6">
    <source>
        <dbReference type="SAM" id="Phobius"/>
    </source>
</evidence>
<reference evidence="7 8" key="1">
    <citation type="journal article" date="2020" name="Front. Cell. Infect. Microbiol.">
        <title>Characterization of Three Porcine Acinetobacter towneri Strains Co-Harboring tet(X3) and bla OXA-58.</title>
        <authorList>
            <person name="Ma J."/>
            <person name="Wang J."/>
            <person name="Feng J."/>
            <person name="Liu Y."/>
            <person name="Yang B."/>
            <person name="Li R."/>
            <person name="Bai L."/>
            <person name="He T."/>
            <person name="Wang X."/>
            <person name="Yang Z."/>
        </authorList>
    </citation>
    <scope>NUCLEOTIDE SEQUENCE [LARGE SCALE GENOMIC DNA]</scope>
    <source>
        <strain evidence="7 8">GX5</strain>
    </source>
</reference>
<sequence length="493" mass="56396">MFLRMFFVMFLTLFSTRLLLKTLGFEGYGIYDLIFGVVVLFSILSGSMATTLQRFYNVSQGDPYKQSSIYSVSLQVFSIVGLLILIFGFTFSNNIVGCLNIPIYQTYDAVVFFRLCVANLVFMIFRLPFIALLISNEKMGVYASISVFDATIKFLGVMLLGILSLNISNLIIYGCILSFISLIVTLIYIMMCYFKLDMPKLRRKVPKLYYREIFSFSGWTLFGSSATVVSQQGLSITLNIFFGVLINAANAVAQQIYTAVYQFVSSFQTAYSPYLMRTYTQQDFEKLKQLIIFFSKFSVFLYLLLAVPLFAYADAILKIWLENVPDYAVSFTRLTLIIVLFEVLSAPLWLTVQASGNIKRYQVFISIILIMNLPIAYLCFMVWEQPILAFVAKIFTSVLAYIYRIYSVSCLGCLNIKKYTLGLVCKLFLLLLVMSPVVSIFMDYQNQSILDAVLSILVIISVFIIISFFILIEKSEYKKIYDIIFNFFGKVRK</sequence>
<feature type="transmembrane region" description="Helical" evidence="6">
    <location>
        <begin position="111"/>
        <end position="134"/>
    </location>
</feature>
<feature type="transmembrane region" description="Helical" evidence="6">
    <location>
        <begin position="141"/>
        <end position="165"/>
    </location>
</feature>
<comment type="subcellular location">
    <subcellularLocation>
        <location evidence="1">Cell membrane</location>
        <topology evidence="1">Multi-pass membrane protein</topology>
    </subcellularLocation>
</comment>
<keyword evidence="8" id="KW-1185">Reference proteome</keyword>
<dbReference type="PANTHER" id="PTHR30250">
    <property type="entry name" value="PST FAMILY PREDICTED COLANIC ACID TRANSPORTER"/>
    <property type="match status" value="1"/>
</dbReference>
<evidence type="ECO:0000313" key="8">
    <source>
        <dbReference type="Proteomes" id="UP000663954"/>
    </source>
</evidence>
<feature type="transmembrane region" description="Helical" evidence="6">
    <location>
        <begin position="290"/>
        <end position="311"/>
    </location>
</feature>
<evidence type="ECO:0008006" key="9">
    <source>
        <dbReference type="Google" id="ProtNLM"/>
    </source>
</evidence>
<feature type="transmembrane region" description="Helical" evidence="6">
    <location>
        <begin position="234"/>
        <end position="253"/>
    </location>
</feature>
<feature type="transmembrane region" description="Helical" evidence="6">
    <location>
        <begin position="363"/>
        <end position="383"/>
    </location>
</feature>
<evidence type="ECO:0000256" key="3">
    <source>
        <dbReference type="ARBA" id="ARBA00022692"/>
    </source>
</evidence>
<feature type="transmembrane region" description="Helical" evidence="6">
    <location>
        <begin position="419"/>
        <end position="442"/>
    </location>
</feature>
<dbReference type="InterPro" id="IPR002797">
    <property type="entry name" value="Polysacc_synth"/>
</dbReference>
<evidence type="ECO:0000313" key="7">
    <source>
        <dbReference type="EMBL" id="QTD62915.1"/>
    </source>
</evidence>
<feature type="transmembrane region" description="Helical" evidence="6">
    <location>
        <begin position="389"/>
        <end position="407"/>
    </location>
</feature>
<feature type="transmembrane region" description="Helical" evidence="6">
    <location>
        <begin position="34"/>
        <end position="56"/>
    </location>
</feature>
<dbReference type="EMBL" id="CP071770">
    <property type="protein sequence ID" value="QTD62915.1"/>
    <property type="molecule type" value="Genomic_DNA"/>
</dbReference>
<feature type="transmembrane region" description="Helical" evidence="6">
    <location>
        <begin position="171"/>
        <end position="196"/>
    </location>
</feature>
<evidence type="ECO:0000256" key="2">
    <source>
        <dbReference type="ARBA" id="ARBA00022475"/>
    </source>
</evidence>
<evidence type="ECO:0000256" key="5">
    <source>
        <dbReference type="ARBA" id="ARBA00023136"/>
    </source>
</evidence>
<gene>
    <name evidence="7" type="ORF">J4G45_01110</name>
</gene>
<organism evidence="7 8">
    <name type="scientific">Acinetobacter towneri</name>
    <dbReference type="NCBI Taxonomy" id="202956"/>
    <lineage>
        <taxon>Bacteria</taxon>
        <taxon>Pseudomonadati</taxon>
        <taxon>Pseudomonadota</taxon>
        <taxon>Gammaproteobacteria</taxon>
        <taxon>Moraxellales</taxon>
        <taxon>Moraxellaceae</taxon>
        <taxon>Acinetobacter</taxon>
    </lineage>
</organism>
<keyword evidence="5 6" id="KW-0472">Membrane</keyword>
<keyword evidence="3 6" id="KW-0812">Transmembrane</keyword>
<keyword evidence="2" id="KW-1003">Cell membrane</keyword>
<dbReference type="Pfam" id="PF01943">
    <property type="entry name" value="Polysacc_synt"/>
    <property type="match status" value="1"/>
</dbReference>
<name>A0ABX7TGS7_9GAMM</name>
<accession>A0ABX7TGS7</accession>
<feature type="transmembrane region" description="Helical" evidence="6">
    <location>
        <begin position="208"/>
        <end position="228"/>
    </location>
</feature>
<evidence type="ECO:0000256" key="1">
    <source>
        <dbReference type="ARBA" id="ARBA00004651"/>
    </source>
</evidence>
<feature type="transmembrane region" description="Helical" evidence="6">
    <location>
        <begin position="448"/>
        <end position="472"/>
    </location>
</feature>
<proteinExistence type="predicted"/>
<dbReference type="Proteomes" id="UP000663954">
    <property type="component" value="Chromosome"/>
</dbReference>
<protein>
    <recommendedName>
        <fullName evidence="9">Oligosaccharide flippase family protein</fullName>
    </recommendedName>
</protein>
<feature type="transmembrane region" description="Helical" evidence="6">
    <location>
        <begin position="68"/>
        <end position="91"/>
    </location>
</feature>
<dbReference type="PANTHER" id="PTHR30250:SF26">
    <property type="entry name" value="PSMA PROTEIN"/>
    <property type="match status" value="1"/>
</dbReference>
<keyword evidence="4 6" id="KW-1133">Transmembrane helix</keyword>